<keyword evidence="1" id="KW-1133">Transmembrane helix</keyword>
<comment type="caution">
    <text evidence="2">The sequence shown here is derived from an EMBL/GenBank/DDBJ whole genome shotgun (WGS) entry which is preliminary data.</text>
</comment>
<keyword evidence="1" id="KW-0472">Membrane</keyword>
<gene>
    <name evidence="2" type="ORF">GCM10023322_83220</name>
</gene>
<evidence type="ECO:0000256" key="1">
    <source>
        <dbReference type="SAM" id="Phobius"/>
    </source>
</evidence>
<evidence type="ECO:0000313" key="3">
    <source>
        <dbReference type="Proteomes" id="UP001501570"/>
    </source>
</evidence>
<keyword evidence="3" id="KW-1185">Reference proteome</keyword>
<feature type="transmembrane region" description="Helical" evidence="1">
    <location>
        <begin position="41"/>
        <end position="63"/>
    </location>
</feature>
<dbReference type="Gene3D" id="2.50.20.20">
    <property type="match status" value="1"/>
</dbReference>
<accession>A0ABP9SU01</accession>
<dbReference type="EMBL" id="BAABJQ010000057">
    <property type="protein sequence ID" value="GAA5202067.1"/>
    <property type="molecule type" value="Genomic_DNA"/>
</dbReference>
<reference evidence="3" key="1">
    <citation type="journal article" date="2019" name="Int. J. Syst. Evol. Microbiol.">
        <title>The Global Catalogue of Microorganisms (GCM) 10K type strain sequencing project: providing services to taxonomists for standard genome sequencing and annotation.</title>
        <authorList>
            <consortium name="The Broad Institute Genomics Platform"/>
            <consortium name="The Broad Institute Genome Sequencing Center for Infectious Disease"/>
            <person name="Wu L."/>
            <person name="Ma J."/>
        </authorList>
    </citation>
    <scope>NUCLEOTIDE SEQUENCE [LARGE SCALE GENOMIC DNA]</scope>
    <source>
        <strain evidence="3">JCM 18304</strain>
    </source>
</reference>
<sequence>MNTLETQLAHRLHHLVDGEFDSTAPAGAVLDRGQRAGRRRATAMVATASLAVVAVGAVAAAGITQPWADNHPSAAPPAQTPRLSLAAAVASSQNTSYQVKVTQNWGQGSVDTTDGAFDPTTDTGYLNKTSTGGGVAYEERLLDGTLFIGSSGSTEWKQEQGRHDRLDYDRDLSGTLSASADPEQLFEMLRQSGAVISQTRTDSYHFQVRTNENSVASSYSGDVTVGADKRIATVTYQLKNSATKKGQTSTEQSTVTVALSGYGAPVTVDRPTDVVIVK</sequence>
<protein>
    <submittedName>
        <fullName evidence="2">Uncharacterized protein</fullName>
    </submittedName>
</protein>
<name>A0ABP9SU01_9ACTN</name>
<keyword evidence="1" id="KW-0812">Transmembrane</keyword>
<organism evidence="2 3">
    <name type="scientific">Rugosimonospora acidiphila</name>
    <dbReference type="NCBI Taxonomy" id="556531"/>
    <lineage>
        <taxon>Bacteria</taxon>
        <taxon>Bacillati</taxon>
        <taxon>Actinomycetota</taxon>
        <taxon>Actinomycetes</taxon>
        <taxon>Micromonosporales</taxon>
        <taxon>Micromonosporaceae</taxon>
        <taxon>Rugosimonospora</taxon>
    </lineage>
</organism>
<proteinExistence type="predicted"/>
<evidence type="ECO:0000313" key="2">
    <source>
        <dbReference type="EMBL" id="GAA5202067.1"/>
    </source>
</evidence>
<dbReference type="RefSeq" id="WP_345639280.1">
    <property type="nucleotide sequence ID" value="NZ_BAABJQ010000057.1"/>
</dbReference>
<dbReference type="Proteomes" id="UP001501570">
    <property type="component" value="Unassembled WGS sequence"/>
</dbReference>